<keyword evidence="1" id="KW-0812">Transmembrane</keyword>
<evidence type="ECO:0000256" key="1">
    <source>
        <dbReference type="SAM" id="Phobius"/>
    </source>
</evidence>
<keyword evidence="1" id="KW-1133">Transmembrane helix</keyword>
<accession>A0A248KI34</accession>
<protein>
    <submittedName>
        <fullName evidence="2">Uncharacterized protein</fullName>
    </submittedName>
</protein>
<organism evidence="2 3">
    <name type="scientific">Kluyvera genomosp. 3</name>
    <dbReference type="NCBI Taxonomy" id="2774055"/>
    <lineage>
        <taxon>Bacteria</taxon>
        <taxon>Pseudomonadati</taxon>
        <taxon>Pseudomonadota</taxon>
        <taxon>Gammaproteobacteria</taxon>
        <taxon>Enterobacterales</taxon>
        <taxon>Enterobacteriaceae</taxon>
        <taxon>Kluyvera</taxon>
    </lineage>
</organism>
<proteinExistence type="predicted"/>
<evidence type="ECO:0000313" key="3">
    <source>
        <dbReference type="Proteomes" id="UP000197098"/>
    </source>
</evidence>
<gene>
    <name evidence="2" type="ORF">CEW81_09380</name>
</gene>
<reference evidence="2 3" key="1">
    <citation type="submission" date="2017-06" db="EMBL/GenBank/DDBJ databases">
        <title>Origin of plasmid-mediated fosfomycin resistance gene fosA3.</title>
        <authorList>
            <person name="Ito R."/>
            <person name="Pacey M.P."/>
            <person name="Doi Y."/>
        </authorList>
    </citation>
    <scope>NUCLEOTIDE SEQUENCE [LARGE SCALE GENOMIC DNA]</scope>
    <source>
        <strain evidence="2 3">YDC799</strain>
    </source>
</reference>
<keyword evidence="1" id="KW-0472">Membrane</keyword>
<sequence>MDVGAGGHRAASELLLCGEIGDTVAVGAVGLGVLSASAFCAGITKAASADSARASVCGCEAGALFTSIKPSAFAESRLSGAFNAFSVSLVALAVEFTAVCGLAAAWAA</sequence>
<evidence type="ECO:0000313" key="2">
    <source>
        <dbReference type="EMBL" id="ASG63189.1"/>
    </source>
</evidence>
<dbReference type="AlphaFoldDB" id="A0A248KI34"/>
<feature type="transmembrane region" description="Helical" evidence="1">
    <location>
        <begin position="84"/>
        <end position="107"/>
    </location>
</feature>
<dbReference type="EMBL" id="CP022114">
    <property type="protein sequence ID" value="ASG63189.1"/>
    <property type="molecule type" value="Genomic_DNA"/>
</dbReference>
<dbReference type="Proteomes" id="UP000197098">
    <property type="component" value="Chromosome"/>
</dbReference>
<name>A0A248KI34_9ENTR</name>